<feature type="compositionally biased region" description="Gly residues" evidence="1">
    <location>
        <begin position="7"/>
        <end position="19"/>
    </location>
</feature>
<protein>
    <submittedName>
        <fullName evidence="3">Mediator complex subunit 9</fullName>
    </submittedName>
</protein>
<evidence type="ECO:0000313" key="3">
    <source>
        <dbReference type="WBParaSite" id="GPLIN_000864600"/>
    </source>
</evidence>
<organism evidence="2 3">
    <name type="scientific">Globodera pallida</name>
    <name type="common">Potato cyst nematode worm</name>
    <name type="synonym">Heterodera pallida</name>
    <dbReference type="NCBI Taxonomy" id="36090"/>
    <lineage>
        <taxon>Eukaryota</taxon>
        <taxon>Metazoa</taxon>
        <taxon>Ecdysozoa</taxon>
        <taxon>Nematoda</taxon>
        <taxon>Chromadorea</taxon>
        <taxon>Rhabditida</taxon>
        <taxon>Tylenchina</taxon>
        <taxon>Tylenchomorpha</taxon>
        <taxon>Tylenchoidea</taxon>
        <taxon>Heteroderidae</taxon>
        <taxon>Heteroderinae</taxon>
        <taxon>Globodera</taxon>
    </lineage>
</organism>
<name>A0A183C700_GLOPA</name>
<evidence type="ECO:0000256" key="1">
    <source>
        <dbReference type="SAM" id="MobiDB-lite"/>
    </source>
</evidence>
<reference evidence="3" key="2">
    <citation type="submission" date="2016-06" db="UniProtKB">
        <authorList>
            <consortium name="WormBaseParasite"/>
        </authorList>
    </citation>
    <scope>IDENTIFICATION</scope>
</reference>
<dbReference type="Proteomes" id="UP000050741">
    <property type="component" value="Unassembled WGS sequence"/>
</dbReference>
<sequence>MSSIDGAAGGSAAGGGGAGPSSVEQVVLPVEQLMADVAEGCPPTLDQRLQSMDTVDRRIDDMLTVVAEVLISLDKDKPLSKAKMEELYKKYEQRLGEIQRGITEQLTYM</sequence>
<dbReference type="WBParaSite" id="GPLIN_000864600">
    <property type="protein sequence ID" value="GPLIN_000864600"/>
    <property type="gene ID" value="GPLIN_000864600"/>
</dbReference>
<dbReference type="AlphaFoldDB" id="A0A183C700"/>
<reference evidence="2" key="1">
    <citation type="submission" date="2014-05" db="EMBL/GenBank/DDBJ databases">
        <title>The genome and life-stage specific transcriptomes of Globodera pallida elucidate key aspects of plant parasitism by a cyst nematode.</title>
        <authorList>
            <person name="Cotton J.A."/>
            <person name="Lilley C.J."/>
            <person name="Jones L.M."/>
            <person name="Kikuchi T."/>
            <person name="Reid A.J."/>
            <person name="Thorpe P."/>
            <person name="Tsai I.J."/>
            <person name="Beasley H."/>
            <person name="Blok V."/>
            <person name="Cock P.J.A."/>
            <person name="Van den Akker S.E."/>
            <person name="Holroyd N."/>
            <person name="Hunt M."/>
            <person name="Mantelin S."/>
            <person name="Naghra H."/>
            <person name="Pain A."/>
            <person name="Palomares-Rius J.E."/>
            <person name="Zarowiecki M."/>
            <person name="Berriman M."/>
            <person name="Jones J.T."/>
            <person name="Urwin P.E."/>
        </authorList>
    </citation>
    <scope>NUCLEOTIDE SEQUENCE [LARGE SCALE GENOMIC DNA]</scope>
    <source>
        <strain evidence="2">Lindley</strain>
    </source>
</reference>
<evidence type="ECO:0000313" key="2">
    <source>
        <dbReference type="Proteomes" id="UP000050741"/>
    </source>
</evidence>
<accession>A0A183C700</accession>
<feature type="region of interest" description="Disordered" evidence="1">
    <location>
        <begin position="1"/>
        <end position="21"/>
    </location>
</feature>
<keyword evidence="2" id="KW-1185">Reference proteome</keyword>
<proteinExistence type="predicted"/>